<evidence type="ECO:0000313" key="1">
    <source>
        <dbReference type="EMBL" id="KAK8091686.1"/>
    </source>
</evidence>
<keyword evidence="2" id="KW-1185">Reference proteome</keyword>
<sequence length="191" mass="21596">MEHATERIQSNEAAATPWVQFLLELAKLPTKEVKIWGMTIGTAATTYTTASTAFDPETPATLQRYSEWVNVSAFVARVIRSGHDDRYTNWDKYPSFDIAKGLECDSDQGPRRDCLILVATQYLLIVGEKLHRKYFDECAADSEKGQKARATWRLWSDRLREIANGQTSSSPEVAEAAREAWQFMISLEPST</sequence>
<comment type="caution">
    <text evidence="1">The sequence shown here is derived from an EMBL/GenBank/DDBJ whole genome shotgun (WGS) entry which is preliminary data.</text>
</comment>
<gene>
    <name evidence="1" type="ORF">PG997_002047</name>
</gene>
<reference evidence="1 2" key="1">
    <citation type="submission" date="2023-01" db="EMBL/GenBank/DDBJ databases">
        <title>Analysis of 21 Apiospora genomes using comparative genomics revels a genus with tremendous synthesis potential of carbohydrate active enzymes and secondary metabolites.</title>
        <authorList>
            <person name="Sorensen T."/>
        </authorList>
    </citation>
    <scope>NUCLEOTIDE SEQUENCE [LARGE SCALE GENOMIC DNA]</scope>
    <source>
        <strain evidence="1 2">CBS 114990</strain>
    </source>
</reference>
<name>A0ABR1X887_9PEZI</name>
<dbReference type="Pfam" id="PF12311">
    <property type="entry name" value="DUF3632"/>
    <property type="match status" value="1"/>
</dbReference>
<dbReference type="RefSeq" id="XP_066673658.1">
    <property type="nucleotide sequence ID" value="XM_066806362.1"/>
</dbReference>
<dbReference type="Proteomes" id="UP001433268">
    <property type="component" value="Unassembled WGS sequence"/>
</dbReference>
<protein>
    <submittedName>
        <fullName evidence="1">Uncharacterized protein</fullName>
    </submittedName>
</protein>
<accession>A0ABR1X887</accession>
<proteinExistence type="predicted"/>
<evidence type="ECO:0000313" key="2">
    <source>
        <dbReference type="Proteomes" id="UP001433268"/>
    </source>
</evidence>
<organism evidence="1 2">
    <name type="scientific">Apiospora hydei</name>
    <dbReference type="NCBI Taxonomy" id="1337664"/>
    <lineage>
        <taxon>Eukaryota</taxon>
        <taxon>Fungi</taxon>
        <taxon>Dikarya</taxon>
        <taxon>Ascomycota</taxon>
        <taxon>Pezizomycotina</taxon>
        <taxon>Sordariomycetes</taxon>
        <taxon>Xylariomycetidae</taxon>
        <taxon>Amphisphaeriales</taxon>
        <taxon>Apiosporaceae</taxon>
        <taxon>Apiospora</taxon>
    </lineage>
</organism>
<dbReference type="GeneID" id="92039422"/>
<dbReference type="EMBL" id="JAQQWN010000003">
    <property type="protein sequence ID" value="KAK8091686.1"/>
    <property type="molecule type" value="Genomic_DNA"/>
</dbReference>
<dbReference type="InterPro" id="IPR022085">
    <property type="entry name" value="OpdG"/>
</dbReference>